<feature type="compositionally biased region" description="Polar residues" evidence="2">
    <location>
        <begin position="918"/>
        <end position="937"/>
    </location>
</feature>
<feature type="domain" description="Rho-GAP" evidence="3">
    <location>
        <begin position="529"/>
        <end position="734"/>
    </location>
</feature>
<feature type="compositionally biased region" description="Basic and acidic residues" evidence="2">
    <location>
        <begin position="448"/>
        <end position="459"/>
    </location>
</feature>
<feature type="compositionally biased region" description="Basic and acidic residues" evidence="2">
    <location>
        <begin position="889"/>
        <end position="903"/>
    </location>
</feature>
<evidence type="ECO:0000313" key="4">
    <source>
        <dbReference type="EnsemblMetazoa" id="G27696.3:cds"/>
    </source>
</evidence>
<dbReference type="Gene3D" id="1.10.555.10">
    <property type="entry name" value="Rho GTPase activation protein"/>
    <property type="match status" value="1"/>
</dbReference>
<feature type="compositionally biased region" description="Basic and acidic residues" evidence="2">
    <location>
        <begin position="836"/>
        <end position="862"/>
    </location>
</feature>
<feature type="region of interest" description="Disordered" evidence="2">
    <location>
        <begin position="151"/>
        <end position="170"/>
    </location>
</feature>
<accession>A0A8W8LE58</accession>
<dbReference type="GeneID" id="105336530"/>
<dbReference type="InterPro" id="IPR000198">
    <property type="entry name" value="RhoGAP_dom"/>
</dbReference>
<evidence type="ECO:0000256" key="1">
    <source>
        <dbReference type="ARBA" id="ARBA00022468"/>
    </source>
</evidence>
<dbReference type="SMART" id="SM00324">
    <property type="entry name" value="RhoGAP"/>
    <property type="match status" value="1"/>
</dbReference>
<dbReference type="GO" id="GO:0007165">
    <property type="term" value="P:signal transduction"/>
    <property type="evidence" value="ECO:0007669"/>
    <property type="project" value="InterPro"/>
</dbReference>
<dbReference type="PANTHER" id="PTHR12635">
    <property type="entry name" value="RHO-GTPASE-ACTIVATING PROTEIN 6 FAMILY MEMBER"/>
    <property type="match status" value="1"/>
</dbReference>
<dbReference type="GO" id="GO:0005096">
    <property type="term" value="F:GTPase activator activity"/>
    <property type="evidence" value="ECO:0007669"/>
    <property type="project" value="UniProtKB-KW"/>
</dbReference>
<dbReference type="Pfam" id="PF00620">
    <property type="entry name" value="RhoGAP"/>
    <property type="match status" value="1"/>
</dbReference>
<proteinExistence type="predicted"/>
<feature type="compositionally biased region" description="Low complexity" evidence="2">
    <location>
        <begin position="958"/>
        <end position="973"/>
    </location>
</feature>
<dbReference type="OMA" id="LACPIVI"/>
<dbReference type="AlphaFoldDB" id="A0A8W8LE58"/>
<evidence type="ECO:0000259" key="3">
    <source>
        <dbReference type="PROSITE" id="PS50238"/>
    </source>
</evidence>
<feature type="compositionally biased region" description="Polar residues" evidence="2">
    <location>
        <begin position="465"/>
        <end position="483"/>
    </location>
</feature>
<feature type="compositionally biased region" description="Polar residues" evidence="2">
    <location>
        <begin position="774"/>
        <end position="789"/>
    </location>
</feature>
<feature type="region of interest" description="Disordered" evidence="2">
    <location>
        <begin position="56"/>
        <end position="87"/>
    </location>
</feature>
<feature type="compositionally biased region" description="Low complexity" evidence="2">
    <location>
        <begin position="484"/>
        <end position="506"/>
    </location>
</feature>
<dbReference type="PROSITE" id="PS50238">
    <property type="entry name" value="RHOGAP"/>
    <property type="match status" value="1"/>
</dbReference>
<evidence type="ECO:0000313" key="5">
    <source>
        <dbReference type="Proteomes" id="UP000005408"/>
    </source>
</evidence>
<dbReference type="SUPFAM" id="SSF48350">
    <property type="entry name" value="GTPase activation domain, GAP"/>
    <property type="match status" value="1"/>
</dbReference>
<dbReference type="PANTHER" id="PTHR12635:SF7">
    <property type="entry name" value="RHO GTPASE ACTIVATING PROTEIN 6-RELATED"/>
    <property type="match status" value="1"/>
</dbReference>
<evidence type="ECO:0000256" key="2">
    <source>
        <dbReference type="SAM" id="MobiDB-lite"/>
    </source>
</evidence>
<keyword evidence="1" id="KW-0343">GTPase activation</keyword>
<keyword evidence="5" id="KW-1185">Reference proteome</keyword>
<protein>
    <recommendedName>
        <fullName evidence="3">Rho-GAP domain-containing protein</fullName>
    </recommendedName>
</protein>
<dbReference type="InterPro" id="IPR008936">
    <property type="entry name" value="Rho_GTPase_activation_prot"/>
</dbReference>
<dbReference type="Proteomes" id="UP000005408">
    <property type="component" value="Unassembled WGS sequence"/>
</dbReference>
<feature type="region of interest" description="Disordered" evidence="2">
    <location>
        <begin position="764"/>
        <end position="977"/>
    </location>
</feature>
<name>A0A8W8LE58_MAGGI</name>
<reference evidence="4" key="1">
    <citation type="submission" date="2022-08" db="UniProtKB">
        <authorList>
            <consortium name="EnsemblMetazoa"/>
        </authorList>
    </citation>
    <scope>IDENTIFICATION</scope>
    <source>
        <strain evidence="4">05x7-T-G4-1.051#20</strain>
    </source>
</reference>
<organism evidence="4 5">
    <name type="scientific">Magallana gigas</name>
    <name type="common">Pacific oyster</name>
    <name type="synonym">Crassostrea gigas</name>
    <dbReference type="NCBI Taxonomy" id="29159"/>
    <lineage>
        <taxon>Eukaryota</taxon>
        <taxon>Metazoa</taxon>
        <taxon>Spiralia</taxon>
        <taxon>Lophotrochozoa</taxon>
        <taxon>Mollusca</taxon>
        <taxon>Bivalvia</taxon>
        <taxon>Autobranchia</taxon>
        <taxon>Pteriomorphia</taxon>
        <taxon>Ostreida</taxon>
        <taxon>Ostreoidea</taxon>
        <taxon>Ostreidae</taxon>
        <taxon>Magallana</taxon>
    </lineage>
</organism>
<dbReference type="InterPro" id="IPR037863">
    <property type="entry name" value="RHOGAP6/36"/>
</dbReference>
<dbReference type="OrthoDB" id="10024839at2759"/>
<dbReference type="KEGG" id="crg:105336530"/>
<feature type="region of interest" description="Disordered" evidence="2">
    <location>
        <begin position="447"/>
        <end position="506"/>
    </location>
</feature>
<sequence length="1010" mass="112797">MTVHGQQSSAQNKMKMLTSPQNGYMSSVAYPQDSRLSVSRSWNGLVFQVSPIKNGHTNGHTTVSPLARENGWDSPRSGMSTPEKLLDSPFVSEPKARFSIGSDDVDEHSYFSQFDYSDTEQEYVTLDNNYIVRATSTPSYTRHYSMLDFKRNQLNNSTRSEKSRPTSSSVHNQVFIDKNKNLDQSYSIQKSLKIKGLKKIAENIGSVLSLSPRKDANPKLFSPREEETCVKRERSKSVGDLEMFQDYIGEGTVREGEGSGEGLGHYSDDDVDGDDYGFLSYPFSSTSFLSTVNKTKSPTPSHRILPRIRKSKTKPLPGAQHACMWSSQGHCTWASLSGRRVELRPFCLLQITDAERQVLHKIALSRLQALNLGCPVAIPKESTDCRRPKRQILSFKRSKSANLASLIDRVKSDKDGDSKEHQPVGLVFGIPLAKCIANDIDLKKKRSAKNENNDVIIHRREPRKSSSSSQGSLENMNQNGNTLSPSSISKRVPSSDSLSESDCSRHTTNSSLLDALSLSTSRPESLKNDQLPSYSVRGPHVPMIVQTCFKYLEAYGLQVLGIFRVGASKKRVKQLRDEFDSGKDVKLDESHNCHDIGALLKEYFRDLPEALLTRDLYSAFVATRKLPTKDARLEALGYLVSLLPVSNRDTLWALLNFLSTVDQHSTDKVGEDGQTLPGNKMDSYNLATLFGPNILHKVKSSEKEYQVESLERAEERKDVIDVIKDMIDNYNQIFQVRPEIHDEVIKLLVDTDPETADDLLKAMSNDMGIEPDPDTTSSSIFEDSDTASLPHSPCSEGDITASTARNSALHPPLRGTHSEDIMTPKTRRRFFFSASDSDKSKNKTDNNNTEKERPKFRIRTDRSPSPGNRSNLRPPKVKISSDNSSPENSVRRARSEYLDRPRSENYSNSLAIPKPNYVRQNSATSFGSHANTSSSDSVIEPTGSGQYLLPSPVSGENSPISSKSRVSPSLRRPLGVRSNAYPGWERERWRQWELIAAEGGEEGFEKETLV</sequence>
<dbReference type="EnsemblMetazoa" id="G27696.3">
    <property type="protein sequence ID" value="G27696.3:cds"/>
    <property type="gene ID" value="G27696"/>
</dbReference>